<feature type="transmembrane region" description="Helical" evidence="2">
    <location>
        <begin position="342"/>
        <end position="359"/>
    </location>
</feature>
<feature type="transmembrane region" description="Helical" evidence="2">
    <location>
        <begin position="16"/>
        <end position="36"/>
    </location>
</feature>
<feature type="transmembrane region" description="Helical" evidence="2">
    <location>
        <begin position="880"/>
        <end position="902"/>
    </location>
</feature>
<evidence type="ECO:0000256" key="2">
    <source>
        <dbReference type="SAM" id="Phobius"/>
    </source>
</evidence>
<keyword evidence="2" id="KW-0472">Membrane</keyword>
<proteinExistence type="predicted"/>
<dbReference type="PANTHER" id="PTHR32063:SF64">
    <property type="entry name" value="ACRB_ACRD_ACRF FAMILY PROTEIN"/>
    <property type="match status" value="1"/>
</dbReference>
<gene>
    <name evidence="3" type="ORF">CCR87_14945</name>
</gene>
<dbReference type="SUPFAM" id="SSF82866">
    <property type="entry name" value="Multidrug efflux transporter AcrB transmembrane domain"/>
    <property type="match status" value="2"/>
</dbReference>
<dbReference type="RefSeq" id="WP_201158375.1">
    <property type="nucleotide sequence ID" value="NZ_NHSD01000314.1"/>
</dbReference>
<keyword evidence="2" id="KW-0812">Transmembrane</keyword>
<dbReference type="AlphaFoldDB" id="A0A934TMY4"/>
<reference evidence="3" key="2">
    <citation type="journal article" date="2020" name="Microorganisms">
        <title>Osmotic Adaptation and Compatible Solute Biosynthesis of Phototrophic Bacteria as Revealed from Genome Analyses.</title>
        <authorList>
            <person name="Imhoff J.F."/>
            <person name="Rahn T."/>
            <person name="Kunzel S."/>
            <person name="Keller A."/>
            <person name="Neulinger S.C."/>
        </authorList>
    </citation>
    <scope>NUCLEOTIDE SEQUENCE</scope>
    <source>
        <strain evidence="3">LMG 28126</strain>
    </source>
</reference>
<keyword evidence="2" id="KW-1133">Transmembrane helix</keyword>
<dbReference type="Pfam" id="PF00873">
    <property type="entry name" value="ACR_tran"/>
    <property type="match status" value="1"/>
</dbReference>
<feature type="transmembrane region" description="Helical" evidence="2">
    <location>
        <begin position="390"/>
        <end position="414"/>
    </location>
</feature>
<dbReference type="InterPro" id="IPR001036">
    <property type="entry name" value="Acrflvin-R"/>
</dbReference>
<evidence type="ECO:0000313" key="3">
    <source>
        <dbReference type="EMBL" id="MBK5928613.1"/>
    </source>
</evidence>
<dbReference type="GO" id="GO:0005886">
    <property type="term" value="C:plasma membrane"/>
    <property type="evidence" value="ECO:0007669"/>
    <property type="project" value="TreeGrafter"/>
</dbReference>
<dbReference type="SUPFAM" id="SSF82693">
    <property type="entry name" value="Multidrug efflux transporter AcrB pore domain, PN1, PN2, PC1 and PC2 subdomains"/>
    <property type="match status" value="2"/>
</dbReference>
<feature type="transmembrane region" description="Helical" evidence="2">
    <location>
        <begin position="466"/>
        <end position="493"/>
    </location>
</feature>
<feature type="transmembrane region" description="Helical" evidence="2">
    <location>
        <begin position="908"/>
        <end position="929"/>
    </location>
</feature>
<comment type="caution">
    <text evidence="3">The sequence shown here is derived from an EMBL/GenBank/DDBJ whole genome shotgun (WGS) entry which is preliminary data.</text>
</comment>
<feature type="transmembrane region" description="Helical" evidence="2">
    <location>
        <begin position="434"/>
        <end position="454"/>
    </location>
</feature>
<evidence type="ECO:0000256" key="1">
    <source>
        <dbReference type="SAM" id="MobiDB-lite"/>
    </source>
</evidence>
<dbReference type="InterPro" id="IPR027463">
    <property type="entry name" value="AcrB_DN_DC_subdom"/>
</dbReference>
<feature type="transmembrane region" description="Helical" evidence="2">
    <location>
        <begin position="514"/>
        <end position="540"/>
    </location>
</feature>
<dbReference type="Gene3D" id="3.30.70.1430">
    <property type="entry name" value="Multidrug efflux transporter AcrB pore domain"/>
    <property type="match status" value="2"/>
</dbReference>
<name>A0A934TMY4_9RHOB</name>
<protein>
    <submittedName>
        <fullName evidence="3">ACR family transporter</fullName>
    </submittedName>
</protein>
<dbReference type="Proteomes" id="UP000706333">
    <property type="component" value="Unassembled WGS sequence"/>
</dbReference>
<dbReference type="GO" id="GO:0042910">
    <property type="term" value="F:xenobiotic transmembrane transporter activity"/>
    <property type="evidence" value="ECO:0007669"/>
    <property type="project" value="TreeGrafter"/>
</dbReference>
<dbReference type="Gene3D" id="1.20.1640.10">
    <property type="entry name" value="Multidrug efflux transporter AcrB transmembrane domain"/>
    <property type="match status" value="2"/>
</dbReference>
<organism evidence="3 4">
    <name type="scientific">Rhodobaculum claviforme</name>
    <dbReference type="NCBI Taxonomy" id="1549854"/>
    <lineage>
        <taxon>Bacteria</taxon>
        <taxon>Pseudomonadati</taxon>
        <taxon>Pseudomonadota</taxon>
        <taxon>Alphaproteobacteria</taxon>
        <taxon>Rhodobacterales</taxon>
        <taxon>Paracoccaceae</taxon>
        <taxon>Rhodobaculum</taxon>
    </lineage>
</organism>
<reference evidence="3" key="1">
    <citation type="submission" date="2017-05" db="EMBL/GenBank/DDBJ databases">
        <authorList>
            <person name="Imhoff J.F."/>
            <person name="Rahn T."/>
            <person name="Kuenzel S."/>
            <person name="Neulinger S.C."/>
        </authorList>
    </citation>
    <scope>NUCLEOTIDE SEQUENCE</scope>
    <source>
        <strain evidence="3">LMG 28126</strain>
    </source>
</reference>
<keyword evidence="4" id="KW-1185">Reference proteome</keyword>
<evidence type="ECO:0000313" key="4">
    <source>
        <dbReference type="Proteomes" id="UP000706333"/>
    </source>
</evidence>
<feature type="transmembrane region" description="Helical" evidence="2">
    <location>
        <begin position="855"/>
        <end position="873"/>
    </location>
</feature>
<accession>A0A934TMY4</accession>
<dbReference type="PRINTS" id="PR00702">
    <property type="entry name" value="ACRIFLAVINRP"/>
</dbReference>
<dbReference type="EMBL" id="NHSD01000314">
    <property type="protein sequence ID" value="MBK5928613.1"/>
    <property type="molecule type" value="Genomic_DNA"/>
</dbReference>
<feature type="region of interest" description="Disordered" evidence="1">
    <location>
        <begin position="1013"/>
        <end position="1037"/>
    </location>
</feature>
<feature type="transmembrane region" description="Helical" evidence="2">
    <location>
        <begin position="982"/>
        <end position="1004"/>
    </location>
</feature>
<dbReference type="PANTHER" id="PTHR32063">
    <property type="match status" value="1"/>
</dbReference>
<dbReference type="SUPFAM" id="SSF82714">
    <property type="entry name" value="Multidrug efflux transporter AcrB TolC docking domain, DN and DC subdomains"/>
    <property type="match status" value="2"/>
</dbReference>
<sequence>MIGPNLSEFAIRSRSLTLYLMLVAVVAGAFAFVNLGRDEDPTFTIKTMLVTAVWPGATMEETQRQLTDRLERRLEETTGLDALRSITRPGLVTIYVDLKGVFPPDQVPTVWQEVRNGIGDIRHTLPQGVLGPFFNDDFGDVFGIMYGFTADGFSDRELRDYVDVVRTRLLTLVDGIGKIDFIGTQNETVFVEFQPDRVAAMGLDYGQIFSAIAAQNVVRPSGTLSSGQENLVLRVTGAFETEGDILEVSLIAGGRAIRLGDIATVRRGLVDPPQPLLHVNGERAIGLAISMREGGDILELGADIDSAMKRIIADLPIGIEPHLISNQPAVVTTAIGDFTTSLYQAIAIILTISFVALGVRPGAVVAVAIPVTLATTFLVMQTMGIDLHRVSLGALIIALALLVDDAMTTTDAILRRLAVGDTVAQGAAFAYRRLAAPMLTGTLITIAGFTPIGFAESQAGEYTISLFQVVAIALIASWLVAVVFTPVVAGALLKPPAAGVSDAPGRFLKGFARVLNIAITGRWITIAVTIAVFVVSLLALQLVNRQFFPPSDRNELIIDFQLPRSSSIFASETAIKRVEEYLATSDDVDFWVSYIGRNVVRFYLPLAIRPPSDHHSQIVVMATDLEARLRLERTLDSYLVENFPEAVIRVSPLEMGPPIGWPLQYRLSGPEVEVIRTQALRLAEVLSSHPGARRVHFDWIEPARQLTIDIDQDQARRMGLTSAQLANVLNTAVSGATVTQLRDDIYLVNVIARAEAQDRVSLDGLATLQVPVPGGRTVALGAFATFSYAQEQPLVWRRDRVPTLTVLADVAPGLLPETVVAALEADMAALNASLPPGYLIEVGGVVETSAESQQAVFAVVPLMVFLMLTLLMLQLQSFRSVGIVVLLVPLGLIGVAAALLIFGRPLGFVAILGILALIGMIAKNSVILITQITDERAAGLGVREAAVAAAQNRLRPLMLTALSTVLGLLPIAPTLFWGPMAFAIMGGLLVATVLTLIVLPVLYVTLFDDRRSRAAPTEPEPMPDAGDQASDAPVDAR</sequence>
<dbReference type="Gene3D" id="3.30.2090.10">
    <property type="entry name" value="Multidrug efflux transporter AcrB TolC docking domain, DN and DC subdomains"/>
    <property type="match status" value="2"/>
</dbReference>
<feature type="transmembrane region" description="Helical" evidence="2">
    <location>
        <begin position="957"/>
        <end position="976"/>
    </location>
</feature>
<dbReference type="Gene3D" id="3.30.70.1440">
    <property type="entry name" value="Multidrug efflux transporter AcrB pore domain"/>
    <property type="match status" value="1"/>
</dbReference>
<dbReference type="Gene3D" id="3.30.70.1320">
    <property type="entry name" value="Multidrug efflux transporter AcrB pore domain like"/>
    <property type="match status" value="1"/>
</dbReference>